<feature type="region of interest" description="Disordered" evidence="1">
    <location>
        <begin position="200"/>
        <end position="237"/>
    </location>
</feature>
<sequence>MRISIIARGKDTCDAGFSYFECKEGYRGCCHFNPCPGTDCPRESSETQLGKTIASVAAPVLVSASDSSPSKQFTVTRVMTITTHKSQSIGATTTTIVLPGPTGPGGAWYTDPKGRPTSAISSLDQSLYPTVTSVPEILFTPVEPQVLITSTSIAAPEPKSGKGGLSTAAQAGIAASVLIVLVIIIAAWFLCTKQRRKLRGSRESISSISGDGNSREGSRNGSREDQSNPPMTLNAFGPDAGFSSFGGHYEEPQTRFNRVSDVDSGRMMNHPISPVTRDSAIPQPPPAVIARANTASPGPISRTANATPDFICRTANATPDFISRLGTPELHGPPQQAAIAELASPGLPKVVEICSTRSGVQMYNAYRPMGNSLYPVAKTRPSYLTRTLNTNESEHFQGRYVSSWTKWDPIA</sequence>
<proteinExistence type="predicted"/>
<organism evidence="3 4">
    <name type="scientific">Colletotrichum liriopes</name>
    <dbReference type="NCBI Taxonomy" id="708192"/>
    <lineage>
        <taxon>Eukaryota</taxon>
        <taxon>Fungi</taxon>
        <taxon>Dikarya</taxon>
        <taxon>Ascomycota</taxon>
        <taxon>Pezizomycotina</taxon>
        <taxon>Sordariomycetes</taxon>
        <taxon>Hypocreomycetidae</taxon>
        <taxon>Glomerellales</taxon>
        <taxon>Glomerellaceae</taxon>
        <taxon>Colletotrichum</taxon>
        <taxon>Colletotrichum spaethianum species complex</taxon>
    </lineage>
</organism>
<dbReference type="Proteomes" id="UP001055172">
    <property type="component" value="Unassembled WGS sequence"/>
</dbReference>
<feature type="compositionally biased region" description="Basic and acidic residues" evidence="1">
    <location>
        <begin position="213"/>
        <end position="226"/>
    </location>
</feature>
<accession>A0AA37LWU0</accession>
<keyword evidence="4" id="KW-1185">Reference proteome</keyword>
<dbReference type="EMBL" id="BPPX01000024">
    <property type="protein sequence ID" value="GJC86908.1"/>
    <property type="molecule type" value="Genomic_DNA"/>
</dbReference>
<name>A0AA37LWU0_9PEZI</name>
<dbReference type="AlphaFoldDB" id="A0AA37LWU0"/>
<protein>
    <submittedName>
        <fullName evidence="3">Uncharacterized protein</fullName>
    </submittedName>
</protein>
<gene>
    <name evidence="3" type="ORF">ColLi_09746</name>
</gene>
<comment type="caution">
    <text evidence="3">The sequence shown here is derived from an EMBL/GenBank/DDBJ whole genome shotgun (WGS) entry which is preliminary data.</text>
</comment>
<keyword evidence="2" id="KW-0472">Membrane</keyword>
<evidence type="ECO:0000313" key="4">
    <source>
        <dbReference type="Proteomes" id="UP001055172"/>
    </source>
</evidence>
<evidence type="ECO:0000256" key="1">
    <source>
        <dbReference type="SAM" id="MobiDB-lite"/>
    </source>
</evidence>
<evidence type="ECO:0000256" key="2">
    <source>
        <dbReference type="SAM" id="Phobius"/>
    </source>
</evidence>
<keyword evidence="2" id="KW-1133">Transmembrane helix</keyword>
<evidence type="ECO:0000313" key="3">
    <source>
        <dbReference type="EMBL" id="GJC86908.1"/>
    </source>
</evidence>
<feature type="transmembrane region" description="Helical" evidence="2">
    <location>
        <begin position="168"/>
        <end position="191"/>
    </location>
</feature>
<keyword evidence="2" id="KW-0812">Transmembrane</keyword>
<reference evidence="3 4" key="1">
    <citation type="submission" date="2021-07" db="EMBL/GenBank/DDBJ databases">
        <title>Genome data of Colletotrichum spaethianum.</title>
        <authorList>
            <person name="Utami Y.D."/>
            <person name="Hiruma K."/>
        </authorList>
    </citation>
    <scope>NUCLEOTIDE SEQUENCE [LARGE SCALE GENOMIC DNA]</scope>
    <source>
        <strain evidence="3 4">MAFF 242679</strain>
    </source>
</reference>